<dbReference type="InterPro" id="IPR051533">
    <property type="entry name" value="WaaL-like"/>
</dbReference>
<keyword evidence="4 5" id="KW-0472">Membrane</keyword>
<dbReference type="InterPro" id="IPR007016">
    <property type="entry name" value="O-antigen_ligase-rel_domated"/>
</dbReference>
<reference evidence="7 8" key="1">
    <citation type="submission" date="2019-02" db="EMBL/GenBank/DDBJ databases">
        <title>Deep-cultivation of Planctomycetes and their phenomic and genomic characterization uncovers novel biology.</title>
        <authorList>
            <person name="Wiegand S."/>
            <person name="Jogler M."/>
            <person name="Boedeker C."/>
            <person name="Pinto D."/>
            <person name="Vollmers J."/>
            <person name="Rivas-Marin E."/>
            <person name="Kohn T."/>
            <person name="Peeters S.H."/>
            <person name="Heuer A."/>
            <person name="Rast P."/>
            <person name="Oberbeckmann S."/>
            <person name="Bunk B."/>
            <person name="Jeske O."/>
            <person name="Meyerdierks A."/>
            <person name="Storesund J.E."/>
            <person name="Kallscheuer N."/>
            <person name="Luecker S."/>
            <person name="Lage O.M."/>
            <person name="Pohl T."/>
            <person name="Merkel B.J."/>
            <person name="Hornburger P."/>
            <person name="Mueller R.-W."/>
            <person name="Bruemmer F."/>
            <person name="Labrenz M."/>
            <person name="Spormann A.M."/>
            <person name="Op den Camp H."/>
            <person name="Overmann J."/>
            <person name="Amann R."/>
            <person name="Jetten M.S.M."/>
            <person name="Mascher T."/>
            <person name="Medema M.H."/>
            <person name="Devos D.P."/>
            <person name="Kaster A.-K."/>
            <person name="Ovreas L."/>
            <person name="Rohde M."/>
            <person name="Galperin M.Y."/>
            <person name="Jogler C."/>
        </authorList>
    </citation>
    <scope>NUCLEOTIDE SEQUENCE [LARGE SCALE GENOMIC DNA]</scope>
    <source>
        <strain evidence="7 8">Spa11</strain>
    </source>
</reference>
<sequence length="477" mass="52607">MSSSVAMSGFADFGGYDDTPTDAGSIRWGRVLWVVAFFLPVFYYIDHDAEAFAGRQVADETEDDIADQYVDEIEGGSGLRKLVLITYGVTGLWCLMQCRDREWNVQRFAALATCALMAWILLSVFWSLNPGLTFKRIVAFGMVFVGSLGYARLLRADELLAVSLATFALLIGNSFFLDVVNGGKPWDLDYRFGGTLHPNLQSTYCAMLCLAAYCTPKKYGSQWVARALFFMGIVLLIQTQSRTSLFALLAALGMVSLVKLSSTLRWQTALLLLLVVSITTIAIASFSEGQRKGLTEAALMGRTEQSGTLSGRVPLWQELTRFASARPLTGYGFESFWTPENIDAVMRSQKWALQSAHNSYFETVLQLGLPGLVFACVMVLASFNLTQAAYEHTRASGYAYMYGVLGFGMANSLLESNFAKLKYPTVIALIGVLGVIAFYPASDSYEVPYLKFRRRRDAAPCRGAAGRDHAREGRQIA</sequence>
<feature type="transmembrane region" description="Helical" evidence="5">
    <location>
        <begin position="200"/>
        <end position="216"/>
    </location>
</feature>
<keyword evidence="3 5" id="KW-1133">Transmembrane helix</keyword>
<keyword evidence="7" id="KW-0436">Ligase</keyword>
<evidence type="ECO:0000256" key="2">
    <source>
        <dbReference type="ARBA" id="ARBA00022692"/>
    </source>
</evidence>
<feature type="transmembrane region" description="Helical" evidence="5">
    <location>
        <begin position="134"/>
        <end position="153"/>
    </location>
</feature>
<feature type="transmembrane region" description="Helical" evidence="5">
    <location>
        <begin position="28"/>
        <end position="45"/>
    </location>
</feature>
<keyword evidence="2 5" id="KW-0812">Transmembrane</keyword>
<feature type="transmembrane region" description="Helical" evidence="5">
    <location>
        <begin position="269"/>
        <end position="287"/>
    </location>
</feature>
<dbReference type="PANTHER" id="PTHR37422:SF17">
    <property type="entry name" value="O-ANTIGEN LIGASE"/>
    <property type="match status" value="1"/>
</dbReference>
<dbReference type="GO" id="GO:0016020">
    <property type="term" value="C:membrane"/>
    <property type="evidence" value="ECO:0007669"/>
    <property type="project" value="UniProtKB-SubCell"/>
</dbReference>
<dbReference type="PANTHER" id="PTHR37422">
    <property type="entry name" value="TEICHURONIC ACID BIOSYNTHESIS PROTEIN TUAE"/>
    <property type="match status" value="1"/>
</dbReference>
<dbReference type="AlphaFoldDB" id="A0A518K6F5"/>
<feature type="transmembrane region" description="Helical" evidence="5">
    <location>
        <begin position="364"/>
        <end position="385"/>
    </location>
</feature>
<protein>
    <submittedName>
        <fullName evidence="7">O-Antigen ligase</fullName>
    </submittedName>
</protein>
<accession>A0A518K6F5</accession>
<name>A0A518K6F5_9BACT</name>
<dbReference type="KEGG" id="bmei:Spa11_15710"/>
<dbReference type="GO" id="GO:0016874">
    <property type="term" value="F:ligase activity"/>
    <property type="evidence" value="ECO:0007669"/>
    <property type="project" value="UniProtKB-KW"/>
</dbReference>
<feature type="transmembrane region" description="Helical" evidence="5">
    <location>
        <begin position="426"/>
        <end position="445"/>
    </location>
</feature>
<proteinExistence type="predicted"/>
<evidence type="ECO:0000256" key="1">
    <source>
        <dbReference type="ARBA" id="ARBA00004141"/>
    </source>
</evidence>
<evidence type="ECO:0000313" key="8">
    <source>
        <dbReference type="Proteomes" id="UP000316426"/>
    </source>
</evidence>
<dbReference type="Pfam" id="PF04932">
    <property type="entry name" value="Wzy_C"/>
    <property type="match status" value="1"/>
</dbReference>
<dbReference type="EMBL" id="CP036349">
    <property type="protein sequence ID" value="QDV73375.1"/>
    <property type="molecule type" value="Genomic_DNA"/>
</dbReference>
<dbReference type="Proteomes" id="UP000316426">
    <property type="component" value="Chromosome"/>
</dbReference>
<evidence type="ECO:0000256" key="4">
    <source>
        <dbReference type="ARBA" id="ARBA00023136"/>
    </source>
</evidence>
<evidence type="ECO:0000259" key="6">
    <source>
        <dbReference type="Pfam" id="PF04932"/>
    </source>
</evidence>
<comment type="subcellular location">
    <subcellularLocation>
        <location evidence="1">Membrane</location>
        <topology evidence="1">Multi-pass membrane protein</topology>
    </subcellularLocation>
</comment>
<dbReference type="RefSeq" id="WP_145110226.1">
    <property type="nucleotide sequence ID" value="NZ_CP036349.1"/>
</dbReference>
<feature type="transmembrane region" description="Helical" evidence="5">
    <location>
        <begin position="108"/>
        <end position="128"/>
    </location>
</feature>
<evidence type="ECO:0000313" key="7">
    <source>
        <dbReference type="EMBL" id="QDV73375.1"/>
    </source>
</evidence>
<feature type="domain" description="O-antigen ligase-related" evidence="6">
    <location>
        <begin position="228"/>
        <end position="375"/>
    </location>
</feature>
<evidence type="ECO:0000256" key="5">
    <source>
        <dbReference type="SAM" id="Phobius"/>
    </source>
</evidence>
<feature type="transmembrane region" description="Helical" evidence="5">
    <location>
        <begin position="160"/>
        <end position="180"/>
    </location>
</feature>
<feature type="transmembrane region" description="Helical" evidence="5">
    <location>
        <begin position="223"/>
        <end position="239"/>
    </location>
</feature>
<organism evidence="7 8">
    <name type="scientific">Botrimarina mediterranea</name>
    <dbReference type="NCBI Taxonomy" id="2528022"/>
    <lineage>
        <taxon>Bacteria</taxon>
        <taxon>Pseudomonadati</taxon>
        <taxon>Planctomycetota</taxon>
        <taxon>Planctomycetia</taxon>
        <taxon>Pirellulales</taxon>
        <taxon>Lacipirellulaceae</taxon>
        <taxon>Botrimarina</taxon>
    </lineage>
</organism>
<evidence type="ECO:0000256" key="3">
    <source>
        <dbReference type="ARBA" id="ARBA00022989"/>
    </source>
</evidence>
<gene>
    <name evidence="7" type="ORF">Spa11_15710</name>
</gene>
<keyword evidence="8" id="KW-1185">Reference proteome</keyword>
<feature type="transmembrane region" description="Helical" evidence="5">
    <location>
        <begin position="397"/>
        <end position="414"/>
    </location>
</feature>